<name>A0ABC9Z566_9NOCA</name>
<evidence type="ECO:0000313" key="7">
    <source>
        <dbReference type="Proteomes" id="UP000180166"/>
    </source>
</evidence>
<keyword evidence="6" id="KW-1185">Reference proteome</keyword>
<organism evidence="5 6">
    <name type="scientific">Nocardia seriolae</name>
    <dbReference type="NCBI Taxonomy" id="37332"/>
    <lineage>
        <taxon>Bacteria</taxon>
        <taxon>Bacillati</taxon>
        <taxon>Actinomycetota</taxon>
        <taxon>Actinomycetes</taxon>
        <taxon>Mycobacteriales</taxon>
        <taxon>Nocardiaceae</taxon>
        <taxon>Nocardia</taxon>
    </lineage>
</organism>
<dbReference type="Proteomes" id="UP000037179">
    <property type="component" value="Unassembled WGS sequence"/>
</dbReference>
<dbReference type="Pfam" id="PF04235">
    <property type="entry name" value="DUF418"/>
    <property type="match status" value="1"/>
</dbReference>
<dbReference type="KEGG" id="nsr:NS506_04583"/>
<evidence type="ECO:0000259" key="3">
    <source>
        <dbReference type="Pfam" id="PF04235"/>
    </source>
</evidence>
<dbReference type="PANTHER" id="PTHR30590">
    <property type="entry name" value="INNER MEMBRANE PROTEIN"/>
    <property type="match status" value="1"/>
</dbReference>
<dbReference type="EMBL" id="BBYQ01000176">
    <property type="protein sequence ID" value="GAP32722.1"/>
    <property type="molecule type" value="Genomic_DNA"/>
</dbReference>
<accession>A0ABC9Z566</accession>
<feature type="transmembrane region" description="Helical" evidence="2">
    <location>
        <begin position="81"/>
        <end position="97"/>
    </location>
</feature>
<reference evidence="5 6" key="2">
    <citation type="journal article" date="2016" name="Genome Announc.">
        <title>Draft Genome Sequence of Erythromycin- and Oxytetracycline-Sensitive Nocardia seriolae Strain U-1 (NBRC 110359).</title>
        <authorList>
            <person name="Imajoh M."/>
            <person name="Sukeda M."/>
            <person name="Shimizu M."/>
            <person name="Yamane J."/>
            <person name="Ohnishi K."/>
            <person name="Oshima S."/>
        </authorList>
    </citation>
    <scope>NUCLEOTIDE SEQUENCE [LARGE SCALE GENOMIC DNA]</scope>
    <source>
        <strain evidence="5 6">U-1</strain>
    </source>
</reference>
<evidence type="ECO:0000313" key="5">
    <source>
        <dbReference type="EMBL" id="GAP32722.1"/>
    </source>
</evidence>
<evidence type="ECO:0000256" key="1">
    <source>
        <dbReference type="SAM" id="MobiDB-lite"/>
    </source>
</evidence>
<proteinExistence type="predicted"/>
<feature type="domain" description="DUF418" evidence="3">
    <location>
        <begin position="99"/>
        <end position="204"/>
    </location>
</feature>
<dbReference type="InterPro" id="IPR052529">
    <property type="entry name" value="Bact_Transport_Assoc"/>
</dbReference>
<keyword evidence="2" id="KW-0472">Membrane</keyword>
<evidence type="ECO:0000256" key="2">
    <source>
        <dbReference type="SAM" id="Phobius"/>
    </source>
</evidence>
<dbReference type="InterPro" id="IPR007349">
    <property type="entry name" value="DUF418"/>
</dbReference>
<feature type="region of interest" description="Disordered" evidence="1">
    <location>
        <begin position="1"/>
        <end position="21"/>
    </location>
</feature>
<evidence type="ECO:0000313" key="4">
    <source>
        <dbReference type="EMBL" id="APA98631.1"/>
    </source>
</evidence>
<dbReference type="Proteomes" id="UP000180166">
    <property type="component" value="Chromosome"/>
</dbReference>
<keyword evidence="2" id="KW-0812">Transmembrane</keyword>
<gene>
    <name evidence="4" type="ORF">NS506_04583</name>
    <name evidence="5" type="ORF">NSK11_contig00176-0004</name>
</gene>
<evidence type="ECO:0000313" key="6">
    <source>
        <dbReference type="Proteomes" id="UP000037179"/>
    </source>
</evidence>
<dbReference type="PANTHER" id="PTHR30590:SF2">
    <property type="entry name" value="INNER MEMBRANE PROTEIN"/>
    <property type="match status" value="1"/>
</dbReference>
<dbReference type="EMBL" id="CP017839">
    <property type="protein sequence ID" value="APA98631.1"/>
    <property type="molecule type" value="Genomic_DNA"/>
</dbReference>
<sequence length="217" mass="23377">MGWAVTPEGEDGLNPAGDSHRGVPPYRRAMVDPKITAAAPRLRGFALGGILLVNIEIMSDPTGFAAGTARTLAQALFHDKFYVLFSFLFGYSLTMQFRAADRAGPLLAAAYAATLSRIIHSRPGIADIFAPAGRLAATVYIGQSIVAALIFTGYGLALAGRLSDWTILAVALGIYLAQLALARRWVRHHRYGPVEYLLRAITYGPKQLRPVPSTVEP</sequence>
<dbReference type="AlphaFoldDB" id="A0ABC9Z566"/>
<reference evidence="4 7" key="3">
    <citation type="submission" date="2016-10" db="EMBL/GenBank/DDBJ databases">
        <title>Genome sequence of Nocardia seriolae strain EM150506, isolated from Anguila japonica.</title>
        <authorList>
            <person name="Han H.-J."/>
        </authorList>
    </citation>
    <scope>NUCLEOTIDE SEQUENCE [LARGE SCALE GENOMIC DNA]</scope>
    <source>
        <strain evidence="4 7">EM150506</strain>
    </source>
</reference>
<reference evidence="6" key="1">
    <citation type="submission" date="2015-07" db="EMBL/GenBank/DDBJ databases">
        <title>Nocardia seriolae U-1 whole genome shotgun sequence.</title>
        <authorList>
            <person name="Imajoh M."/>
            <person name="Fukumoto Y."/>
            <person name="Sukeda M."/>
            <person name="Yamane J."/>
            <person name="Yamasaki K."/>
            <person name="Shimizu M."/>
            <person name="Ohnishi K."/>
            <person name="Oshima S."/>
        </authorList>
    </citation>
    <scope>NUCLEOTIDE SEQUENCE [LARGE SCALE GENOMIC DNA]</scope>
    <source>
        <strain evidence="6">U-1</strain>
    </source>
</reference>
<feature type="transmembrane region" description="Helical" evidence="2">
    <location>
        <begin position="132"/>
        <end position="159"/>
    </location>
</feature>
<protein>
    <recommendedName>
        <fullName evidence="3">DUF418 domain-containing protein</fullName>
    </recommendedName>
</protein>
<feature type="transmembrane region" description="Helical" evidence="2">
    <location>
        <begin position="165"/>
        <end position="182"/>
    </location>
</feature>
<keyword evidence="2" id="KW-1133">Transmembrane helix</keyword>